<dbReference type="OMA" id="GYLYHGF"/>
<feature type="transmembrane region" description="Helical" evidence="12">
    <location>
        <begin position="20"/>
        <end position="37"/>
    </location>
</feature>
<evidence type="ECO:0000256" key="4">
    <source>
        <dbReference type="ARBA" id="ARBA00022679"/>
    </source>
</evidence>
<evidence type="ECO:0000256" key="11">
    <source>
        <dbReference type="ARBA" id="ARBA00047375"/>
    </source>
</evidence>
<dbReference type="GO" id="GO:0034625">
    <property type="term" value="P:fatty acid elongation, monounsaturated fatty acid"/>
    <property type="evidence" value="ECO:0000318"/>
    <property type="project" value="GO_Central"/>
</dbReference>
<feature type="transmembrane region" description="Helical" evidence="12">
    <location>
        <begin position="147"/>
        <end position="165"/>
    </location>
</feature>
<evidence type="ECO:0000256" key="6">
    <source>
        <dbReference type="ARBA" id="ARBA00022832"/>
    </source>
</evidence>
<dbReference type="PROSITE" id="PS01188">
    <property type="entry name" value="ELO"/>
    <property type="match status" value="1"/>
</dbReference>
<keyword evidence="8 12" id="KW-0443">Lipid metabolism</keyword>
<feature type="transmembrane region" description="Helical" evidence="12">
    <location>
        <begin position="186"/>
        <end position="211"/>
    </location>
</feature>
<dbReference type="STRING" id="45351.A7SFX1"/>
<dbReference type="HOGENOM" id="CLU_048483_3_1_1"/>
<gene>
    <name evidence="13" type="ORF">NEMVEDRAFT_v1g189376</name>
</gene>
<dbReference type="EC" id="2.3.1.199" evidence="12"/>
<dbReference type="OrthoDB" id="434092at2759"/>
<dbReference type="GO" id="GO:0034626">
    <property type="term" value="P:fatty acid elongation, polyunsaturated fatty acid"/>
    <property type="evidence" value="ECO:0000318"/>
    <property type="project" value="GO_Central"/>
</dbReference>
<sequence>MTSRIERYQRFLRAVQSLQSTPLVVIYLTLIPVSLLWKRLVPPLHLRRVLVLYNLLCSVLSLYSFVIIAKHYVQNGVESLFRMEVNQSIKQALLVYWATKNIELLDTVFMILRHRQRQISFLHVYHHSTILLLSDYCYHFYAWPSIAFMLGLNSFVHIFLYFYYAQSALYQQQRPAWKIRMTELQIVQFVIGLVHVAMGYLYYGFCIYGIFYGLSMLG</sequence>
<dbReference type="eggNOG" id="KOG3071">
    <property type="taxonomic scope" value="Eukaryota"/>
</dbReference>
<name>A7SFX1_NEMVE</name>
<keyword evidence="4 12" id="KW-0808">Transferase</keyword>
<keyword evidence="6 12" id="KW-0276">Fatty acid metabolism</keyword>
<dbReference type="PANTHER" id="PTHR11157:SF134">
    <property type="entry name" value="ELONGATION OF FATTY ACIDS PROTEIN 1-RELATED"/>
    <property type="match status" value="1"/>
</dbReference>
<dbReference type="GO" id="GO:0005789">
    <property type="term" value="C:endoplasmic reticulum membrane"/>
    <property type="evidence" value="ECO:0000318"/>
    <property type="project" value="GO_Central"/>
</dbReference>
<evidence type="ECO:0000256" key="9">
    <source>
        <dbReference type="ARBA" id="ARBA00023136"/>
    </source>
</evidence>
<evidence type="ECO:0000256" key="7">
    <source>
        <dbReference type="ARBA" id="ARBA00022989"/>
    </source>
</evidence>
<keyword evidence="10 12" id="KW-0275">Fatty acid biosynthesis</keyword>
<comment type="similarity">
    <text evidence="2 12">Belongs to the ELO family.</text>
</comment>
<proteinExistence type="inferred from homology"/>
<dbReference type="Proteomes" id="UP000001593">
    <property type="component" value="Unassembled WGS sequence"/>
</dbReference>
<accession>A7SFX1</accession>
<evidence type="ECO:0000256" key="5">
    <source>
        <dbReference type="ARBA" id="ARBA00022692"/>
    </source>
</evidence>
<organism evidence="13 14">
    <name type="scientific">Nematostella vectensis</name>
    <name type="common">Starlet sea anemone</name>
    <dbReference type="NCBI Taxonomy" id="45351"/>
    <lineage>
        <taxon>Eukaryota</taxon>
        <taxon>Metazoa</taxon>
        <taxon>Cnidaria</taxon>
        <taxon>Anthozoa</taxon>
        <taxon>Hexacorallia</taxon>
        <taxon>Actiniaria</taxon>
        <taxon>Edwardsiidae</taxon>
        <taxon>Nematostella</taxon>
    </lineage>
</organism>
<dbReference type="AlphaFoldDB" id="A7SFX1"/>
<evidence type="ECO:0000256" key="10">
    <source>
        <dbReference type="ARBA" id="ARBA00023160"/>
    </source>
</evidence>
<dbReference type="GO" id="GO:0009922">
    <property type="term" value="F:fatty acid elongase activity"/>
    <property type="evidence" value="ECO:0000318"/>
    <property type="project" value="GO_Central"/>
</dbReference>
<feature type="transmembrane region" description="Helical" evidence="12">
    <location>
        <begin position="49"/>
        <end position="73"/>
    </location>
</feature>
<evidence type="ECO:0000256" key="8">
    <source>
        <dbReference type="ARBA" id="ARBA00023098"/>
    </source>
</evidence>
<evidence type="ECO:0000256" key="12">
    <source>
        <dbReference type="RuleBase" id="RU361115"/>
    </source>
</evidence>
<feature type="non-terminal residue" evidence="13">
    <location>
        <position position="1"/>
    </location>
</feature>
<dbReference type="InParanoid" id="A7SFX1"/>
<dbReference type="GO" id="GO:0030148">
    <property type="term" value="P:sphingolipid biosynthetic process"/>
    <property type="evidence" value="ECO:0000318"/>
    <property type="project" value="GO_Central"/>
</dbReference>
<comment type="subcellular location">
    <subcellularLocation>
        <location evidence="1">Membrane</location>
        <topology evidence="1">Multi-pass membrane protein</topology>
    </subcellularLocation>
</comment>
<dbReference type="GO" id="GO:0019367">
    <property type="term" value="P:fatty acid elongation, saturated fatty acid"/>
    <property type="evidence" value="ECO:0000318"/>
    <property type="project" value="GO_Central"/>
</dbReference>
<protein>
    <recommendedName>
        <fullName evidence="12">Elongation of very long chain fatty acids protein</fullName>
        <ecNumber evidence="12">2.3.1.199</ecNumber>
    </recommendedName>
    <alternativeName>
        <fullName evidence="12">Very-long-chain 3-oxoacyl-CoA synthase</fullName>
    </alternativeName>
</protein>
<comment type="catalytic activity">
    <reaction evidence="11 12">
        <text>a very-long-chain acyl-CoA + malonyl-CoA + H(+) = a very-long-chain 3-oxoacyl-CoA + CO2 + CoA</text>
        <dbReference type="Rhea" id="RHEA:32727"/>
        <dbReference type="ChEBI" id="CHEBI:15378"/>
        <dbReference type="ChEBI" id="CHEBI:16526"/>
        <dbReference type="ChEBI" id="CHEBI:57287"/>
        <dbReference type="ChEBI" id="CHEBI:57384"/>
        <dbReference type="ChEBI" id="CHEBI:90725"/>
        <dbReference type="ChEBI" id="CHEBI:90736"/>
        <dbReference type="EC" id="2.3.1.199"/>
    </reaction>
</comment>
<dbReference type="KEGG" id="nve:5508941"/>
<evidence type="ECO:0000256" key="1">
    <source>
        <dbReference type="ARBA" id="ARBA00004141"/>
    </source>
</evidence>
<keyword evidence="14" id="KW-1185">Reference proteome</keyword>
<keyword evidence="9 12" id="KW-0472">Membrane</keyword>
<evidence type="ECO:0000256" key="2">
    <source>
        <dbReference type="ARBA" id="ARBA00007263"/>
    </source>
</evidence>
<dbReference type="InterPro" id="IPR002076">
    <property type="entry name" value="ELO_fam"/>
</dbReference>
<dbReference type="InterPro" id="IPR030457">
    <property type="entry name" value="ELO_CS"/>
</dbReference>
<comment type="caution">
    <text evidence="12">Lacks conserved residue(s) required for the propagation of feature annotation.</text>
</comment>
<evidence type="ECO:0000256" key="3">
    <source>
        <dbReference type="ARBA" id="ARBA00022516"/>
    </source>
</evidence>
<dbReference type="PhylomeDB" id="A7SFX1"/>
<dbReference type="EMBL" id="DS469647">
    <property type="protein sequence ID" value="EDO37426.1"/>
    <property type="molecule type" value="Genomic_DNA"/>
</dbReference>
<keyword evidence="5 12" id="KW-0812">Transmembrane</keyword>
<reference evidence="13 14" key="1">
    <citation type="journal article" date="2007" name="Science">
        <title>Sea anemone genome reveals ancestral eumetazoan gene repertoire and genomic organization.</title>
        <authorList>
            <person name="Putnam N.H."/>
            <person name="Srivastava M."/>
            <person name="Hellsten U."/>
            <person name="Dirks B."/>
            <person name="Chapman J."/>
            <person name="Salamov A."/>
            <person name="Terry A."/>
            <person name="Shapiro H."/>
            <person name="Lindquist E."/>
            <person name="Kapitonov V.V."/>
            <person name="Jurka J."/>
            <person name="Genikhovich G."/>
            <person name="Grigoriev I.V."/>
            <person name="Lucas S.M."/>
            <person name="Steele R.E."/>
            <person name="Finnerty J.R."/>
            <person name="Technau U."/>
            <person name="Martindale M.Q."/>
            <person name="Rokhsar D.S."/>
        </authorList>
    </citation>
    <scope>NUCLEOTIDE SEQUENCE [LARGE SCALE GENOMIC DNA]</scope>
    <source>
        <strain evidence="14">CH2 X CH6</strain>
    </source>
</reference>
<dbReference type="PANTHER" id="PTHR11157">
    <property type="entry name" value="FATTY ACID ACYL TRANSFERASE-RELATED"/>
    <property type="match status" value="1"/>
</dbReference>
<dbReference type="Pfam" id="PF01151">
    <property type="entry name" value="ELO"/>
    <property type="match status" value="1"/>
</dbReference>
<keyword evidence="7 12" id="KW-1133">Transmembrane helix</keyword>
<evidence type="ECO:0000313" key="13">
    <source>
        <dbReference type="EMBL" id="EDO37426.1"/>
    </source>
</evidence>
<keyword evidence="3 12" id="KW-0444">Lipid biosynthesis</keyword>
<dbReference type="GO" id="GO:0042761">
    <property type="term" value="P:very long-chain fatty acid biosynthetic process"/>
    <property type="evidence" value="ECO:0000318"/>
    <property type="project" value="GO_Central"/>
</dbReference>
<evidence type="ECO:0000313" key="14">
    <source>
        <dbReference type="Proteomes" id="UP000001593"/>
    </source>
</evidence>